<name>A0ABD0IZT9_9CAEN</name>
<evidence type="ECO:0000313" key="2">
    <source>
        <dbReference type="Proteomes" id="UP001519460"/>
    </source>
</evidence>
<dbReference type="AlphaFoldDB" id="A0ABD0IZT9"/>
<reference evidence="1 2" key="1">
    <citation type="journal article" date="2023" name="Sci. Data">
        <title>Genome assembly of the Korean intertidal mud-creeper Batillaria attramentaria.</title>
        <authorList>
            <person name="Patra A.K."/>
            <person name="Ho P.T."/>
            <person name="Jun S."/>
            <person name="Lee S.J."/>
            <person name="Kim Y."/>
            <person name="Won Y.J."/>
        </authorList>
    </citation>
    <scope>NUCLEOTIDE SEQUENCE [LARGE SCALE GENOMIC DNA]</scope>
    <source>
        <strain evidence="1">Wonlab-2016</strain>
    </source>
</reference>
<evidence type="ECO:0000313" key="1">
    <source>
        <dbReference type="EMBL" id="KAK7442687.1"/>
    </source>
</evidence>
<proteinExistence type="predicted"/>
<organism evidence="1 2">
    <name type="scientific">Batillaria attramentaria</name>
    <dbReference type="NCBI Taxonomy" id="370345"/>
    <lineage>
        <taxon>Eukaryota</taxon>
        <taxon>Metazoa</taxon>
        <taxon>Spiralia</taxon>
        <taxon>Lophotrochozoa</taxon>
        <taxon>Mollusca</taxon>
        <taxon>Gastropoda</taxon>
        <taxon>Caenogastropoda</taxon>
        <taxon>Sorbeoconcha</taxon>
        <taxon>Cerithioidea</taxon>
        <taxon>Batillariidae</taxon>
        <taxon>Batillaria</taxon>
    </lineage>
</organism>
<protein>
    <recommendedName>
        <fullName evidence="3">Schlafen AlbA-2 domain-containing protein</fullName>
    </recommendedName>
</protein>
<accession>A0ABD0IZT9</accession>
<dbReference type="EMBL" id="JACVVK020000829">
    <property type="protein sequence ID" value="KAK7442687.1"/>
    <property type="molecule type" value="Genomic_DNA"/>
</dbReference>
<keyword evidence="2" id="KW-1185">Reference proteome</keyword>
<gene>
    <name evidence="1" type="ORF">BaRGS_00040503</name>
</gene>
<dbReference type="Proteomes" id="UP001519460">
    <property type="component" value="Unassembled WGS sequence"/>
</dbReference>
<evidence type="ECO:0008006" key="3">
    <source>
        <dbReference type="Google" id="ProtNLM"/>
    </source>
</evidence>
<sequence length="407" mass="46864">MAVISNIVFPPPQVPAGRRAECSKCHTILQNMSISGRSLLLEHSLEDLFNERGDFLKVMNGFINTDRGGVVIIHAENIRLLDDFNKKVKDDLKGLIPDGSEYVDNFEVKKNDDNHVLIRVKPRRDQVGLSTLNFNCKQSLDSGFENPTQSQMQRLVKTFSETAPQYERNDTRPDFTLCKGEEAKVNGTVFQESARFQAKDVQRKNVKAQGSRFEFEEADFPYDKFWDKYKVRECISGMARVDDGGYIFIGLFEKETPVRLQPNNTRAFANPLLCFGFKAMDDSKRRELGDKIRNNVCNRMLWLGLAEPEQPIKLVFHRPKNARDDERVVEIRVEQYHGICFYHNDGPEAYRMPRDPEATTPVRFTVNEWVKGNGGSDQLKKQDMSKDTLKMEVIDTDHNENENLELQ</sequence>
<comment type="caution">
    <text evidence="1">The sequence shown here is derived from an EMBL/GenBank/DDBJ whole genome shotgun (WGS) entry which is preliminary data.</text>
</comment>